<evidence type="ECO:0000313" key="1">
    <source>
        <dbReference type="EMBL" id="MFC0047245.1"/>
    </source>
</evidence>
<keyword evidence="2" id="KW-1185">Reference proteome</keyword>
<gene>
    <name evidence="1" type="ORF">ACFFJP_02945</name>
</gene>
<dbReference type="EMBL" id="JBHLXP010000001">
    <property type="protein sequence ID" value="MFC0047245.1"/>
    <property type="molecule type" value="Genomic_DNA"/>
</dbReference>
<name>A0ABV6BCK6_9GAMM</name>
<organism evidence="1 2">
    <name type="scientific">Rheinheimera tilapiae</name>
    <dbReference type="NCBI Taxonomy" id="875043"/>
    <lineage>
        <taxon>Bacteria</taxon>
        <taxon>Pseudomonadati</taxon>
        <taxon>Pseudomonadota</taxon>
        <taxon>Gammaproteobacteria</taxon>
        <taxon>Chromatiales</taxon>
        <taxon>Chromatiaceae</taxon>
        <taxon>Rheinheimera</taxon>
    </lineage>
</organism>
<proteinExistence type="predicted"/>
<dbReference type="PROSITE" id="PS51257">
    <property type="entry name" value="PROKAR_LIPOPROTEIN"/>
    <property type="match status" value="1"/>
</dbReference>
<comment type="caution">
    <text evidence="1">The sequence shown here is derived from an EMBL/GenBank/DDBJ whole genome shotgun (WGS) entry which is preliminary data.</text>
</comment>
<dbReference type="InterPro" id="IPR032258">
    <property type="entry name" value="DUF5061"/>
</dbReference>
<dbReference type="RefSeq" id="WP_377240336.1">
    <property type="nucleotide sequence ID" value="NZ_JBHLXP010000001.1"/>
</dbReference>
<reference evidence="1 2" key="1">
    <citation type="submission" date="2024-09" db="EMBL/GenBank/DDBJ databases">
        <authorList>
            <person name="Sun Q."/>
            <person name="Mori K."/>
        </authorList>
    </citation>
    <scope>NUCLEOTIDE SEQUENCE [LARGE SCALE GENOMIC DNA]</scope>
    <source>
        <strain evidence="1 2">KCTC 23315</strain>
    </source>
</reference>
<evidence type="ECO:0000313" key="2">
    <source>
        <dbReference type="Proteomes" id="UP001589813"/>
    </source>
</evidence>
<accession>A0ABV6BCK6</accession>
<sequence length="110" mass="11869">MLSRIWILGLGLLSGACSQLTSQTSQQPAESLQYISQASSADLAAALEGQRLTLADSPWGPSVEVLVLKRYFAATGRVCLEAEIGQQLALICDYQQAGWASQRLLSQQDQ</sequence>
<dbReference type="Proteomes" id="UP001589813">
    <property type="component" value="Unassembled WGS sequence"/>
</dbReference>
<protein>
    <submittedName>
        <fullName evidence="1">DVU3141 family protein</fullName>
    </submittedName>
</protein>
<dbReference type="Pfam" id="PF16587">
    <property type="entry name" value="DUF5061"/>
    <property type="match status" value="1"/>
</dbReference>